<gene>
    <name evidence="9" type="ORF">ABEB36_002246</name>
</gene>
<dbReference type="GO" id="GO:0005840">
    <property type="term" value="C:ribosome"/>
    <property type="evidence" value="ECO:0007669"/>
    <property type="project" value="UniProtKB-KW"/>
</dbReference>
<keyword evidence="3" id="KW-0689">Ribosomal protein</keyword>
<dbReference type="AlphaFoldDB" id="A0ABD1F5G0"/>
<evidence type="ECO:0000256" key="6">
    <source>
        <dbReference type="ARBA" id="ARBA00037985"/>
    </source>
</evidence>
<dbReference type="PANTHER" id="PTHR15889">
    <property type="entry name" value="MITOCHONDRIAL RIBOSOMAL PROTEIN L37"/>
    <property type="match status" value="1"/>
</dbReference>
<keyword evidence="4" id="KW-0496">Mitochondrion</keyword>
<dbReference type="PANTHER" id="PTHR15889:SF2">
    <property type="entry name" value="LARGE RIBOSOMAL SUBUNIT PROTEIN ML37"/>
    <property type="match status" value="1"/>
</dbReference>
<dbReference type="Proteomes" id="UP001566132">
    <property type="component" value="Unassembled WGS sequence"/>
</dbReference>
<accession>A0ABD1F5G0</accession>
<evidence type="ECO:0000256" key="3">
    <source>
        <dbReference type="ARBA" id="ARBA00022980"/>
    </source>
</evidence>
<sequence>MRITQILNKQHLGWHFYKHWLVQGKAKIQDTGAEAVLTKHGIKVKDANKYMKDEYFKEIRVDETDRITVIGEKALEPIIDNFHERPLLTYGDENVLLEGLTQAKILTNTVQIQEGLPSTFHIKDIPKEINRRVKKAILGAHVFDAEQQKLAKIKDPEKPAWNFPRIYGITPERVFKLLITKLLNIIETSTNLTLVRERYLAENLYFSLPFERNGDLIQFQLLGDLVLLSEKPLSPITHEKTNEYELPNIFPIQPTITLNQTQNYDLETLYPIKKGAPKCHPHTLFINFNKETVKNLYEEKVTEEQIFGRTLLKTFTAAASYAKTQYGDAVKKLPTPVTLQAIQTDGQKFYFGVLQLNTLDVDSDQDRNIWYQTPALNLFSKCAYELGKPVLENYDRNVINHIVTFYNNV</sequence>
<comment type="caution">
    <text evidence="9">The sequence shown here is derived from an EMBL/GenBank/DDBJ whole genome shotgun (WGS) entry which is preliminary data.</text>
</comment>
<keyword evidence="10" id="KW-1185">Reference proteome</keyword>
<evidence type="ECO:0000313" key="10">
    <source>
        <dbReference type="Proteomes" id="UP001566132"/>
    </source>
</evidence>
<dbReference type="InterPro" id="IPR010793">
    <property type="entry name" value="Ribosomal_mL37/mL65"/>
</dbReference>
<dbReference type="Pfam" id="PF07147">
    <property type="entry name" value="PDCD9"/>
    <property type="match status" value="1"/>
</dbReference>
<evidence type="ECO:0000256" key="5">
    <source>
        <dbReference type="ARBA" id="ARBA00023274"/>
    </source>
</evidence>
<keyword evidence="2" id="KW-0809">Transit peptide</keyword>
<protein>
    <recommendedName>
        <fullName evidence="7">Large ribosomal subunit protein mL37</fullName>
    </recommendedName>
    <alternativeName>
        <fullName evidence="8">39S ribosomal protein L37, mitochondrial</fullName>
    </alternativeName>
</protein>
<organism evidence="9 10">
    <name type="scientific">Hypothenemus hampei</name>
    <name type="common">Coffee berry borer</name>
    <dbReference type="NCBI Taxonomy" id="57062"/>
    <lineage>
        <taxon>Eukaryota</taxon>
        <taxon>Metazoa</taxon>
        <taxon>Ecdysozoa</taxon>
        <taxon>Arthropoda</taxon>
        <taxon>Hexapoda</taxon>
        <taxon>Insecta</taxon>
        <taxon>Pterygota</taxon>
        <taxon>Neoptera</taxon>
        <taxon>Endopterygota</taxon>
        <taxon>Coleoptera</taxon>
        <taxon>Polyphaga</taxon>
        <taxon>Cucujiformia</taxon>
        <taxon>Curculionidae</taxon>
        <taxon>Scolytinae</taxon>
        <taxon>Hypothenemus</taxon>
    </lineage>
</organism>
<dbReference type="GO" id="GO:0005739">
    <property type="term" value="C:mitochondrion"/>
    <property type="evidence" value="ECO:0007669"/>
    <property type="project" value="UniProtKB-SubCell"/>
</dbReference>
<keyword evidence="5" id="KW-0687">Ribonucleoprotein</keyword>
<dbReference type="GO" id="GO:1990904">
    <property type="term" value="C:ribonucleoprotein complex"/>
    <property type="evidence" value="ECO:0007669"/>
    <property type="project" value="UniProtKB-KW"/>
</dbReference>
<evidence type="ECO:0000256" key="2">
    <source>
        <dbReference type="ARBA" id="ARBA00022946"/>
    </source>
</evidence>
<evidence type="ECO:0000256" key="1">
    <source>
        <dbReference type="ARBA" id="ARBA00004173"/>
    </source>
</evidence>
<dbReference type="InterPro" id="IPR052482">
    <property type="entry name" value="mtLSU_mL37"/>
</dbReference>
<comment type="subcellular location">
    <subcellularLocation>
        <location evidence="1">Mitochondrion</location>
    </subcellularLocation>
</comment>
<evidence type="ECO:0000256" key="8">
    <source>
        <dbReference type="ARBA" id="ARBA00041617"/>
    </source>
</evidence>
<name>A0ABD1F5G0_HYPHA</name>
<evidence type="ECO:0000256" key="4">
    <source>
        <dbReference type="ARBA" id="ARBA00023128"/>
    </source>
</evidence>
<reference evidence="9 10" key="1">
    <citation type="submission" date="2024-05" db="EMBL/GenBank/DDBJ databases">
        <title>Genetic variation in Jamaican populations of the coffee berry borer (Hypothenemus hampei).</title>
        <authorList>
            <person name="Errbii M."/>
            <person name="Myrie A."/>
        </authorList>
    </citation>
    <scope>NUCLEOTIDE SEQUENCE [LARGE SCALE GENOMIC DNA]</scope>
    <source>
        <strain evidence="9">JA-Hopewell-2020-01-JO</strain>
        <tissue evidence="9">Whole body</tissue>
    </source>
</reference>
<dbReference type="EMBL" id="JBDJPC010000002">
    <property type="protein sequence ID" value="KAL1512698.1"/>
    <property type="molecule type" value="Genomic_DNA"/>
</dbReference>
<proteinExistence type="inferred from homology"/>
<comment type="similarity">
    <text evidence="6">Belongs to the mitochondrion-specific ribosomal protein mL37 family.</text>
</comment>
<evidence type="ECO:0000313" key="9">
    <source>
        <dbReference type="EMBL" id="KAL1512698.1"/>
    </source>
</evidence>
<evidence type="ECO:0000256" key="7">
    <source>
        <dbReference type="ARBA" id="ARBA00039442"/>
    </source>
</evidence>